<dbReference type="AlphaFoldDB" id="A0A1F7F8I3"/>
<protein>
    <recommendedName>
        <fullName evidence="1">DUF1828 domain-containing protein</fullName>
    </recommendedName>
</protein>
<comment type="caution">
    <text evidence="2">The sequence shown here is derived from an EMBL/GenBank/DDBJ whole genome shotgun (WGS) entry which is preliminary data.</text>
</comment>
<evidence type="ECO:0000313" key="3">
    <source>
        <dbReference type="Proteomes" id="UP000179243"/>
    </source>
</evidence>
<gene>
    <name evidence="2" type="ORF">A2519_06385</name>
</gene>
<dbReference type="EMBL" id="MFYX01000099">
    <property type="protein sequence ID" value="OGK02970.1"/>
    <property type="molecule type" value="Genomic_DNA"/>
</dbReference>
<dbReference type="Pfam" id="PF08861">
    <property type="entry name" value="DUF1828"/>
    <property type="match status" value="1"/>
</dbReference>
<reference evidence="2 3" key="1">
    <citation type="journal article" date="2016" name="Nat. Commun.">
        <title>Thousands of microbial genomes shed light on interconnected biogeochemical processes in an aquifer system.</title>
        <authorList>
            <person name="Anantharaman K."/>
            <person name="Brown C.T."/>
            <person name="Hug L.A."/>
            <person name="Sharon I."/>
            <person name="Castelle C.J."/>
            <person name="Probst A.J."/>
            <person name="Thomas B.C."/>
            <person name="Singh A."/>
            <person name="Wilkins M.J."/>
            <person name="Karaoz U."/>
            <person name="Brodie E.L."/>
            <person name="Williams K.H."/>
            <person name="Hubbard S.S."/>
            <person name="Banfield J.F."/>
        </authorList>
    </citation>
    <scope>NUCLEOTIDE SEQUENCE [LARGE SCALE GENOMIC DNA]</scope>
</reference>
<accession>A0A1F7F8I3</accession>
<feature type="domain" description="DUF1828" evidence="1">
    <location>
        <begin position="32"/>
        <end position="121"/>
    </location>
</feature>
<proteinExistence type="predicted"/>
<organism evidence="2 3">
    <name type="scientific">Candidatus Raymondbacteria bacterium RIFOXYD12_FULL_49_13</name>
    <dbReference type="NCBI Taxonomy" id="1817890"/>
    <lineage>
        <taxon>Bacteria</taxon>
        <taxon>Raymondiibacteriota</taxon>
    </lineage>
</organism>
<dbReference type="Proteomes" id="UP000179243">
    <property type="component" value="Unassembled WGS sequence"/>
</dbReference>
<dbReference type="InterPro" id="IPR014960">
    <property type="entry name" value="DUF1828"/>
</dbReference>
<evidence type="ECO:0000259" key="1">
    <source>
        <dbReference type="Pfam" id="PF08861"/>
    </source>
</evidence>
<name>A0A1F7F8I3_UNCRA</name>
<sequence length="257" mass="29743">MTIETIEKEFQNKVSSKITIQNEGIERYRVFTPFMFDDGDHLAIVLKRDNGSWVLSDEGHTMMHLTYEMDEKSLQAGTRQKIITNALSIYSVSDHDGVLISRISNKDYGNALFSYIQALIKLTDLSYLTKERVKSTFKEDFFALMSETIPENRRTFDWHDEAQDPMGNYKVDCKINGMPKPLYVFALNGDDRTQVATISIYCFERWGRSFQSLAIFENQEDINRKVLARLSDVCGKQYSNLDANKQRIVGYLKEVIH</sequence>
<evidence type="ECO:0000313" key="2">
    <source>
        <dbReference type="EMBL" id="OGK02970.1"/>
    </source>
</evidence>